<dbReference type="InterPro" id="IPR039687">
    <property type="entry name" value="NPHP1"/>
</dbReference>
<dbReference type="GO" id="GO:0005737">
    <property type="term" value="C:cytoplasm"/>
    <property type="evidence" value="ECO:0007669"/>
    <property type="project" value="TreeGrafter"/>
</dbReference>
<evidence type="ECO:0000313" key="1">
    <source>
        <dbReference type="EMBL" id="ETV98334.1"/>
    </source>
</evidence>
<accession>A0A024TWH4</accession>
<gene>
    <name evidence="1" type="ORF">H310_09030</name>
</gene>
<dbReference type="GO" id="GO:0005929">
    <property type="term" value="C:cilium"/>
    <property type="evidence" value="ECO:0007669"/>
    <property type="project" value="TreeGrafter"/>
</dbReference>
<name>A0A024TWH4_9STRA</name>
<protein>
    <submittedName>
        <fullName evidence="1">Uncharacterized protein</fullName>
    </submittedName>
</protein>
<dbReference type="RefSeq" id="XP_008873209.1">
    <property type="nucleotide sequence ID" value="XM_008874987.1"/>
</dbReference>
<dbReference type="EMBL" id="KI913970">
    <property type="protein sequence ID" value="ETV98334.1"/>
    <property type="molecule type" value="Genomic_DNA"/>
</dbReference>
<dbReference type="GeneID" id="20086080"/>
<dbReference type="PANTHER" id="PTHR15176">
    <property type="entry name" value="NEPHROCYSTIN"/>
    <property type="match status" value="1"/>
</dbReference>
<dbReference type="OrthoDB" id="26525at2759"/>
<dbReference type="AlphaFoldDB" id="A0A024TWH4"/>
<dbReference type="VEuPathDB" id="FungiDB:H310_09030"/>
<dbReference type="PANTHER" id="PTHR15176:SF1">
    <property type="entry name" value="NEPHROCYSTIN-1"/>
    <property type="match status" value="1"/>
</dbReference>
<proteinExistence type="predicted"/>
<reference evidence="1" key="1">
    <citation type="submission" date="2013-12" db="EMBL/GenBank/DDBJ databases">
        <title>The Genome Sequence of Aphanomyces invadans NJM9701.</title>
        <authorList>
            <consortium name="The Broad Institute Genomics Platform"/>
            <person name="Russ C."/>
            <person name="Tyler B."/>
            <person name="van West P."/>
            <person name="Dieguez-Uribeondo J."/>
            <person name="Young S.K."/>
            <person name="Zeng Q."/>
            <person name="Gargeya S."/>
            <person name="Fitzgerald M."/>
            <person name="Abouelleil A."/>
            <person name="Alvarado L."/>
            <person name="Chapman S.B."/>
            <person name="Gainer-Dewar J."/>
            <person name="Goldberg J."/>
            <person name="Griggs A."/>
            <person name="Gujja S."/>
            <person name="Hansen M."/>
            <person name="Howarth C."/>
            <person name="Imamovic A."/>
            <person name="Ireland A."/>
            <person name="Larimer J."/>
            <person name="McCowan C."/>
            <person name="Murphy C."/>
            <person name="Pearson M."/>
            <person name="Poon T.W."/>
            <person name="Priest M."/>
            <person name="Roberts A."/>
            <person name="Saif S."/>
            <person name="Shea T."/>
            <person name="Sykes S."/>
            <person name="Wortman J."/>
            <person name="Nusbaum C."/>
            <person name="Birren B."/>
        </authorList>
    </citation>
    <scope>NUCLEOTIDE SEQUENCE [LARGE SCALE GENOMIC DNA]</scope>
    <source>
        <strain evidence="1">NJM9701</strain>
    </source>
</reference>
<organism evidence="1">
    <name type="scientific">Aphanomyces invadans</name>
    <dbReference type="NCBI Taxonomy" id="157072"/>
    <lineage>
        <taxon>Eukaryota</taxon>
        <taxon>Sar</taxon>
        <taxon>Stramenopiles</taxon>
        <taxon>Oomycota</taxon>
        <taxon>Saprolegniomycetes</taxon>
        <taxon>Saprolegniales</taxon>
        <taxon>Verrucalvaceae</taxon>
        <taxon>Aphanomyces</taxon>
    </lineage>
</organism>
<sequence length="389" mass="44111">MQWWLQEAWLGVEKSESQQCQAIVSLKQARGVPTPYDKRQQDVVGRKVRVCFFDVGDVSGTVAASNIRPMHGNIVGNIHEIPVAWHKSEEDVWNFSKSSTKADDYKFIMRTNAPKDDLFLFIEFIVDLVSDSATELKRQERKQAKPTGVSPSSETIEMTCCWAKVPLVNLLSSTVDIIRLEEPLYGGTILNPVELDEDEISRRRYGWRAIAKALKPYTPPKLSIKSLQIPKLSAQEKLQIAQLPATVVVPYSAVPILQDYMHLMVSVLSNPQSASSVHTCEPALKLFPKILDDHIAYEAFRAVFDSDMRGPFKTPADRVERFGDLVLRMWPAFIVPKPRITDDETKESESKDERAKYLTSMAKGKYGLRDVKDTSVPFHVREVSFQRLI</sequence>